<gene>
    <name evidence="1" type="ORF">D3227_24555</name>
</gene>
<proteinExistence type="predicted"/>
<reference evidence="1 2" key="1">
    <citation type="submission" date="2018-09" db="EMBL/GenBank/DDBJ databases">
        <title>Mesorhizobium carmichaelinearum sp. nov. isolated from Carmichaelinea spp. root nodules in New Zealand.</title>
        <authorList>
            <person name="De Meyer S.E."/>
        </authorList>
    </citation>
    <scope>NUCLEOTIDE SEQUENCE [LARGE SCALE GENOMIC DNA]</scope>
    <source>
        <strain evidence="1 2">ICMP19557</strain>
    </source>
</reference>
<sequence>MTVFAKKFLIDWRQFAGGIPFEKRLSAEEEAAGIIGEQKFSIATLAKLKWPDRHFAVTASIRACRSGVSA</sequence>
<dbReference type="AlphaFoldDB" id="A0A3A5KEK7"/>
<name>A0A3A5KEK7_9HYPH</name>
<organism evidence="1 2">
    <name type="scientific">Mesorhizobium waimense</name>
    <dbReference type="NCBI Taxonomy" id="1300307"/>
    <lineage>
        <taxon>Bacteria</taxon>
        <taxon>Pseudomonadati</taxon>
        <taxon>Pseudomonadota</taxon>
        <taxon>Alphaproteobacteria</taxon>
        <taxon>Hyphomicrobiales</taxon>
        <taxon>Phyllobacteriaceae</taxon>
        <taxon>Mesorhizobium</taxon>
    </lineage>
</organism>
<evidence type="ECO:0000313" key="2">
    <source>
        <dbReference type="Proteomes" id="UP000272706"/>
    </source>
</evidence>
<keyword evidence="2" id="KW-1185">Reference proteome</keyword>
<accession>A0A3A5KEK7</accession>
<protein>
    <submittedName>
        <fullName evidence="1">Uncharacterized protein</fullName>
    </submittedName>
</protein>
<dbReference type="EMBL" id="QZWZ01000021">
    <property type="protein sequence ID" value="RJT34160.1"/>
    <property type="molecule type" value="Genomic_DNA"/>
</dbReference>
<dbReference type="Proteomes" id="UP000272706">
    <property type="component" value="Unassembled WGS sequence"/>
</dbReference>
<evidence type="ECO:0000313" key="1">
    <source>
        <dbReference type="EMBL" id="RJT34160.1"/>
    </source>
</evidence>
<comment type="caution">
    <text evidence="1">The sequence shown here is derived from an EMBL/GenBank/DDBJ whole genome shotgun (WGS) entry which is preliminary data.</text>
</comment>